<dbReference type="GO" id="GO:0004019">
    <property type="term" value="F:adenylosuccinate synthase activity"/>
    <property type="evidence" value="ECO:0007669"/>
    <property type="project" value="UniProtKB-UniRule"/>
</dbReference>
<comment type="caution">
    <text evidence="8">Lacks conserved residue(s) required for the propagation of feature annotation.</text>
</comment>
<feature type="binding site" evidence="8">
    <location>
        <begin position="187"/>
        <end position="189"/>
    </location>
    <ligand>
        <name>GTP</name>
        <dbReference type="ChEBI" id="CHEBI:37565"/>
    </ligand>
</feature>
<keyword evidence="4 8" id="KW-0547">Nucleotide-binding</keyword>
<comment type="catalytic activity">
    <reaction evidence="8">
        <text>IMP + L-aspartate + GTP = N(6)-(1,2-dicarboxyethyl)-AMP + GDP + phosphate + 2 H(+)</text>
        <dbReference type="Rhea" id="RHEA:15753"/>
        <dbReference type="ChEBI" id="CHEBI:15378"/>
        <dbReference type="ChEBI" id="CHEBI:29991"/>
        <dbReference type="ChEBI" id="CHEBI:37565"/>
        <dbReference type="ChEBI" id="CHEBI:43474"/>
        <dbReference type="ChEBI" id="CHEBI:57567"/>
        <dbReference type="ChEBI" id="CHEBI:58053"/>
        <dbReference type="ChEBI" id="CHEBI:58189"/>
        <dbReference type="EC" id="6.3.4.4"/>
    </reaction>
</comment>
<dbReference type="OrthoDB" id="10265645at2759"/>
<dbReference type="InterPro" id="IPR042109">
    <property type="entry name" value="Adenylosuccinate_synth_dom1"/>
</dbReference>
<dbReference type="InterPro" id="IPR042111">
    <property type="entry name" value="Adenylosuccinate_synth_dom3"/>
</dbReference>
<dbReference type="HAMAP" id="MF_00011">
    <property type="entry name" value="Adenylosucc_synth"/>
    <property type="match status" value="1"/>
</dbReference>
<evidence type="ECO:0000256" key="4">
    <source>
        <dbReference type="ARBA" id="ARBA00022741"/>
    </source>
</evidence>
<feature type="binding site" evidence="8">
    <location>
        <position position="13"/>
    </location>
    <ligand>
        <name>IMP</name>
        <dbReference type="ChEBI" id="CHEBI:58053"/>
    </ligand>
</feature>
<evidence type="ECO:0000256" key="1">
    <source>
        <dbReference type="ARBA" id="ARBA00011738"/>
    </source>
</evidence>
<comment type="cofactor">
    <cofactor evidence="8">
        <name>Mg(2+)</name>
        <dbReference type="ChEBI" id="CHEBI:18420"/>
    </cofactor>
    <text evidence="8">Binds 1 Mg(2+) ion per subunit.</text>
</comment>
<keyword evidence="5 8" id="KW-0658">Purine biosynthesis</keyword>
<dbReference type="Pfam" id="PF00709">
    <property type="entry name" value="Adenylsucc_synt"/>
    <property type="match status" value="1"/>
</dbReference>
<evidence type="ECO:0000313" key="9">
    <source>
        <dbReference type="EMBL" id="KAF6022994.1"/>
    </source>
</evidence>
<evidence type="ECO:0000313" key="10">
    <source>
        <dbReference type="Proteomes" id="UP000593567"/>
    </source>
</evidence>
<dbReference type="InterPro" id="IPR001114">
    <property type="entry name" value="Adenylosuccinate_synthetase"/>
</dbReference>
<dbReference type="FunFam" id="3.90.170.10:FF:000001">
    <property type="entry name" value="Adenylosuccinate synthetase"/>
    <property type="match status" value="1"/>
</dbReference>
<evidence type="ECO:0000256" key="7">
    <source>
        <dbReference type="ARBA" id="ARBA00023134"/>
    </source>
</evidence>
<dbReference type="GO" id="GO:0005737">
    <property type="term" value="C:cytoplasm"/>
    <property type="evidence" value="ECO:0007669"/>
    <property type="project" value="UniProtKB-SubCell"/>
</dbReference>
<keyword evidence="7 8" id="KW-0342">GTP-binding</keyword>
<evidence type="ECO:0000256" key="2">
    <source>
        <dbReference type="ARBA" id="ARBA00022598"/>
    </source>
</evidence>
<name>A0A7J7JBG1_BUGNE</name>
<dbReference type="AlphaFoldDB" id="A0A7J7JBG1"/>
<dbReference type="UniPathway" id="UPA00075">
    <property type="reaction ID" value="UER00335"/>
</dbReference>
<comment type="pathway">
    <text evidence="8">Purine metabolism; AMP biosynthesis via de novo pathway; AMP from IMP: step 1/2.</text>
</comment>
<organism evidence="9 10">
    <name type="scientific">Bugula neritina</name>
    <name type="common">Brown bryozoan</name>
    <name type="synonym">Sertularia neritina</name>
    <dbReference type="NCBI Taxonomy" id="10212"/>
    <lineage>
        <taxon>Eukaryota</taxon>
        <taxon>Metazoa</taxon>
        <taxon>Spiralia</taxon>
        <taxon>Lophotrochozoa</taxon>
        <taxon>Bryozoa</taxon>
        <taxon>Gymnolaemata</taxon>
        <taxon>Cheilostomatida</taxon>
        <taxon>Flustrina</taxon>
        <taxon>Buguloidea</taxon>
        <taxon>Bugulidae</taxon>
        <taxon>Bugula</taxon>
    </lineage>
</organism>
<keyword evidence="6 8" id="KW-0460">Magnesium</keyword>
<dbReference type="EC" id="6.3.4.4" evidence="8"/>
<dbReference type="InterPro" id="IPR027417">
    <property type="entry name" value="P-loop_NTPase"/>
</dbReference>
<proteinExistence type="inferred from homology"/>
<dbReference type="PANTHER" id="PTHR11846">
    <property type="entry name" value="ADENYLOSUCCINATE SYNTHETASE"/>
    <property type="match status" value="1"/>
</dbReference>
<accession>A0A7J7JBG1</accession>
<keyword evidence="8" id="KW-0963">Cytoplasm</keyword>
<dbReference type="GO" id="GO:0046040">
    <property type="term" value="P:IMP metabolic process"/>
    <property type="evidence" value="ECO:0007669"/>
    <property type="project" value="TreeGrafter"/>
</dbReference>
<dbReference type="Gene3D" id="3.40.440.10">
    <property type="entry name" value="Adenylosuccinate Synthetase, subunit A, domain 1"/>
    <property type="match status" value="1"/>
</dbReference>
<gene>
    <name evidence="9" type="ORF">EB796_018689</name>
</gene>
<feature type="binding site" evidence="8">
    <location>
        <begin position="73"/>
        <end position="79"/>
    </location>
    <ligand>
        <name>substrate</name>
    </ligand>
</feature>
<sequence>MLDIDFGTYPYVTSSNCSIGGVCTGLGIPCRAVGDVIGVVKAYTTRVGTGVLPTEQLNEVGEKLQEIGKEFGVTTGRRRRCGWLDLAVVKHTAMINGYSALAITKLDILDTFKEVKICTRYLKDGKPISYFPASDEEMQLIEVEYVTLEGWCSDITGVRQFEHLPDNAKKYVEIIQSQLNIPVRYVGVGQSRDSVINVSI</sequence>
<keyword evidence="2 8" id="KW-0436">Ligase</keyword>
<dbReference type="Proteomes" id="UP000593567">
    <property type="component" value="Unassembled WGS sequence"/>
</dbReference>
<dbReference type="GO" id="GO:0044208">
    <property type="term" value="P:'de novo' AMP biosynthetic process"/>
    <property type="evidence" value="ECO:0007669"/>
    <property type="project" value="UniProtKB-UniRule"/>
</dbReference>
<evidence type="ECO:0000256" key="3">
    <source>
        <dbReference type="ARBA" id="ARBA00022723"/>
    </source>
</evidence>
<evidence type="ECO:0000256" key="6">
    <source>
        <dbReference type="ARBA" id="ARBA00022842"/>
    </source>
</evidence>
<keyword evidence="3 8" id="KW-0479">Metal-binding</keyword>
<comment type="subunit">
    <text evidence="1 8">Homodimer.</text>
</comment>
<dbReference type="SMART" id="SM00788">
    <property type="entry name" value="Adenylsucc_synt"/>
    <property type="match status" value="1"/>
</dbReference>
<keyword evidence="10" id="KW-1185">Reference proteome</keyword>
<dbReference type="GO" id="GO:0000287">
    <property type="term" value="F:magnesium ion binding"/>
    <property type="evidence" value="ECO:0007669"/>
    <property type="project" value="UniProtKB-UniRule"/>
</dbReference>
<feature type="binding site" evidence="8">
    <location>
        <position position="79"/>
    </location>
    <ligand>
        <name>GTP</name>
        <dbReference type="ChEBI" id="CHEBI:37565"/>
    </ligand>
</feature>
<protein>
    <recommendedName>
        <fullName evidence="8">Adenylosuccinate synthetase</fullName>
        <shortName evidence="8">AMPSase</shortName>
        <shortName evidence="8">AdSS</shortName>
        <ecNumber evidence="8">6.3.4.4</ecNumber>
    </recommendedName>
    <alternativeName>
        <fullName evidence="8">IMP--aspartate ligase</fullName>
    </alternativeName>
</protein>
<comment type="subcellular location">
    <subcellularLocation>
        <location evidence="8">Cytoplasm</location>
    </subcellularLocation>
</comment>
<dbReference type="SUPFAM" id="SSF52540">
    <property type="entry name" value="P-loop containing nucleoside triphosphate hydrolases"/>
    <property type="match status" value="1"/>
</dbReference>
<evidence type="ECO:0000256" key="5">
    <source>
        <dbReference type="ARBA" id="ARBA00022755"/>
    </source>
</evidence>
<dbReference type="GO" id="GO:0005525">
    <property type="term" value="F:GTP binding"/>
    <property type="evidence" value="ECO:0007669"/>
    <property type="project" value="UniProtKB-UniRule"/>
</dbReference>
<comment type="function">
    <text evidence="8">Plays an important role in the de novo pathway and in the salvage pathway of purine nucleotide biosynthesis. Catalyzes the first commited step in the biosynthesis of AMP from IMP.</text>
</comment>
<dbReference type="EMBL" id="VXIV02002776">
    <property type="protein sequence ID" value="KAF6022994.1"/>
    <property type="molecule type" value="Genomic_DNA"/>
</dbReference>
<evidence type="ECO:0000256" key="8">
    <source>
        <dbReference type="HAMAP-Rule" id="MF_03125"/>
    </source>
</evidence>
<dbReference type="PANTHER" id="PTHR11846:SF0">
    <property type="entry name" value="ADENYLOSUCCINATE SYNTHETASE"/>
    <property type="match status" value="1"/>
</dbReference>
<comment type="similarity">
    <text evidence="8">Belongs to the adenylosuccinate synthetase family.</text>
</comment>
<dbReference type="Gene3D" id="3.90.170.10">
    <property type="entry name" value="Adenylosuccinate Synthetase, subunit A, domain 3"/>
    <property type="match status" value="1"/>
</dbReference>
<feature type="binding site" evidence="8">
    <location>
        <begin position="105"/>
        <end position="107"/>
    </location>
    <ligand>
        <name>GTP</name>
        <dbReference type="ChEBI" id="CHEBI:37565"/>
    </ligand>
</feature>
<feature type="binding site" evidence="8">
    <location>
        <position position="77"/>
    </location>
    <ligand>
        <name>IMP</name>
        <dbReference type="ChEBI" id="CHEBI:58053"/>
    </ligand>
</feature>
<reference evidence="9" key="1">
    <citation type="submission" date="2020-06" db="EMBL/GenBank/DDBJ databases">
        <title>Draft genome of Bugula neritina, a colonial animal packing powerful symbionts and potential medicines.</title>
        <authorList>
            <person name="Rayko M."/>
        </authorList>
    </citation>
    <scope>NUCLEOTIDE SEQUENCE [LARGE SCALE GENOMIC DNA]</scope>
    <source>
        <strain evidence="9">Kwan_BN1</strain>
    </source>
</reference>
<comment type="caution">
    <text evidence="9">The sequence shown here is derived from an EMBL/GenBank/DDBJ whole genome shotgun (WGS) entry which is preliminary data.</text>
</comment>